<sequence>MRIEKIENKCNQCLLCARDCVAGVWRIVDGKSQPVDIDSCNRCGHCLAVCPCDAIIHDGLKKDQTVKVNRNNLNPEVFRDIITSRRSMRQFKNVPVSRDVIEQILDLASYGPTASNEQNVGYIVITDKKLIEEAANTIFGFVSRLYNKTKKGIGRIIVNLTGLNNNRYLKVMDYVQKQNAETGRDFILHNAPALILIHAPKRARFASDNCNISATTIINYAHALGLGTCLIGFMVMFLSFSRSQRKKFGIPKGRRVYASLVMGYPAYKFTYTASRKKPEVQWL</sequence>
<comment type="similarity">
    <text evidence="1">Belongs to the nitroreductase family.</text>
</comment>
<dbReference type="PROSITE" id="PS51379">
    <property type="entry name" value="4FE4S_FER_2"/>
    <property type="match status" value="2"/>
</dbReference>
<dbReference type="PANTHER" id="PTHR43673">
    <property type="entry name" value="NAD(P)H NITROREDUCTASE YDGI-RELATED"/>
    <property type="match status" value="1"/>
</dbReference>
<dbReference type="InterPro" id="IPR017900">
    <property type="entry name" value="4Fe4S_Fe_S_CS"/>
</dbReference>
<dbReference type="PANTHER" id="PTHR43673:SF10">
    <property type="entry name" value="NADH DEHYDROGENASE_NAD(P)H NITROREDUCTASE XCC3605-RELATED"/>
    <property type="match status" value="1"/>
</dbReference>
<dbReference type="Gene3D" id="3.30.70.20">
    <property type="match status" value="1"/>
</dbReference>
<dbReference type="SUPFAM" id="SSF54862">
    <property type="entry name" value="4Fe-4S ferredoxins"/>
    <property type="match status" value="1"/>
</dbReference>
<dbReference type="EMBL" id="LNQE01000915">
    <property type="protein sequence ID" value="KUG23233.1"/>
    <property type="molecule type" value="Genomic_DNA"/>
</dbReference>
<protein>
    <submittedName>
        <fullName evidence="5">Ferredoxin</fullName>
    </submittedName>
</protein>
<evidence type="ECO:0000256" key="1">
    <source>
        <dbReference type="ARBA" id="ARBA00007118"/>
    </source>
</evidence>
<dbReference type="AlphaFoldDB" id="A0A0W8FR35"/>
<accession>A0A0W8FR35</accession>
<dbReference type="InterPro" id="IPR017896">
    <property type="entry name" value="4Fe4S_Fe-S-bd"/>
</dbReference>
<dbReference type="GO" id="GO:0016491">
    <property type="term" value="F:oxidoreductase activity"/>
    <property type="evidence" value="ECO:0007669"/>
    <property type="project" value="UniProtKB-KW"/>
</dbReference>
<keyword evidence="2" id="KW-0560">Oxidoreductase</keyword>
<name>A0A0W8FR35_9ZZZZ</name>
<keyword evidence="3" id="KW-0472">Membrane</keyword>
<feature type="domain" description="4Fe-4S ferredoxin-type" evidence="4">
    <location>
        <begin position="31"/>
        <end position="60"/>
    </location>
</feature>
<dbReference type="Pfam" id="PF13237">
    <property type="entry name" value="Fer4_10"/>
    <property type="match status" value="1"/>
</dbReference>
<evidence type="ECO:0000256" key="2">
    <source>
        <dbReference type="ARBA" id="ARBA00023002"/>
    </source>
</evidence>
<dbReference type="InterPro" id="IPR029479">
    <property type="entry name" value="Nitroreductase"/>
</dbReference>
<dbReference type="PROSITE" id="PS00198">
    <property type="entry name" value="4FE4S_FER_1"/>
    <property type="match status" value="1"/>
</dbReference>
<evidence type="ECO:0000313" key="5">
    <source>
        <dbReference type="EMBL" id="KUG23233.1"/>
    </source>
</evidence>
<organism evidence="5">
    <name type="scientific">hydrocarbon metagenome</name>
    <dbReference type="NCBI Taxonomy" id="938273"/>
    <lineage>
        <taxon>unclassified sequences</taxon>
        <taxon>metagenomes</taxon>
        <taxon>ecological metagenomes</taxon>
    </lineage>
</organism>
<dbReference type="SUPFAM" id="SSF55469">
    <property type="entry name" value="FMN-dependent nitroreductase-like"/>
    <property type="match status" value="1"/>
</dbReference>
<feature type="transmembrane region" description="Helical" evidence="3">
    <location>
        <begin position="220"/>
        <end position="240"/>
    </location>
</feature>
<evidence type="ECO:0000256" key="3">
    <source>
        <dbReference type="SAM" id="Phobius"/>
    </source>
</evidence>
<gene>
    <name evidence="5" type="ORF">ASZ90_006993</name>
</gene>
<dbReference type="Pfam" id="PF00881">
    <property type="entry name" value="Nitroreductase"/>
    <property type="match status" value="1"/>
</dbReference>
<proteinExistence type="inferred from homology"/>
<dbReference type="Gene3D" id="3.40.109.10">
    <property type="entry name" value="NADH Oxidase"/>
    <property type="match status" value="1"/>
</dbReference>
<comment type="caution">
    <text evidence="5">The sequence shown here is derived from an EMBL/GenBank/DDBJ whole genome shotgun (WGS) entry which is preliminary data.</text>
</comment>
<keyword evidence="3" id="KW-0812">Transmembrane</keyword>
<keyword evidence="3" id="KW-1133">Transmembrane helix</keyword>
<dbReference type="InterPro" id="IPR000415">
    <property type="entry name" value="Nitroreductase-like"/>
</dbReference>
<reference evidence="5" key="1">
    <citation type="journal article" date="2015" name="Proc. Natl. Acad. Sci. U.S.A.">
        <title>Networks of energetic and metabolic interactions define dynamics in microbial communities.</title>
        <authorList>
            <person name="Embree M."/>
            <person name="Liu J.K."/>
            <person name="Al-Bassam M.M."/>
            <person name="Zengler K."/>
        </authorList>
    </citation>
    <scope>NUCLEOTIDE SEQUENCE</scope>
</reference>
<feature type="domain" description="4Fe-4S ferredoxin-type" evidence="4">
    <location>
        <begin position="1"/>
        <end position="30"/>
    </location>
</feature>
<evidence type="ECO:0000259" key="4">
    <source>
        <dbReference type="PROSITE" id="PS51379"/>
    </source>
</evidence>